<comment type="similarity">
    <text evidence="2 7">Belongs to the DadA oxidoreductase family.</text>
</comment>
<dbReference type="NCBIfam" id="NF001933">
    <property type="entry name" value="PRK00711.1"/>
    <property type="match status" value="1"/>
</dbReference>
<dbReference type="Proteomes" id="UP000559809">
    <property type="component" value="Unassembled WGS sequence"/>
</dbReference>
<comment type="cofactor">
    <cofactor evidence="1 7">
        <name>FAD</name>
        <dbReference type="ChEBI" id="CHEBI:57692"/>
    </cofactor>
</comment>
<keyword evidence="5 7" id="KW-0560">Oxidoreductase</keyword>
<dbReference type="SUPFAM" id="SSF54373">
    <property type="entry name" value="FAD-linked reductases, C-terminal domain"/>
    <property type="match status" value="1"/>
</dbReference>
<comment type="caution">
    <text evidence="9">The sequence shown here is derived from an EMBL/GenBank/DDBJ whole genome shotgun (WGS) entry which is preliminary data.</text>
</comment>
<dbReference type="EC" id="1.4.99.-" evidence="7"/>
<evidence type="ECO:0000256" key="5">
    <source>
        <dbReference type="ARBA" id="ARBA00023002"/>
    </source>
</evidence>
<keyword evidence="4 7" id="KW-0274">FAD</keyword>
<evidence type="ECO:0000313" key="9">
    <source>
        <dbReference type="EMBL" id="NYT51134.1"/>
    </source>
</evidence>
<dbReference type="PANTHER" id="PTHR13847">
    <property type="entry name" value="SARCOSINE DEHYDROGENASE-RELATED"/>
    <property type="match status" value="1"/>
</dbReference>
<dbReference type="Gene3D" id="3.30.9.10">
    <property type="entry name" value="D-Amino Acid Oxidase, subunit A, domain 2"/>
    <property type="match status" value="1"/>
</dbReference>
<dbReference type="InterPro" id="IPR023080">
    <property type="entry name" value="DadA"/>
</dbReference>
<dbReference type="GO" id="GO:0005737">
    <property type="term" value="C:cytoplasm"/>
    <property type="evidence" value="ECO:0007669"/>
    <property type="project" value="TreeGrafter"/>
</dbReference>
<evidence type="ECO:0000256" key="6">
    <source>
        <dbReference type="ARBA" id="ARBA00047884"/>
    </source>
</evidence>
<evidence type="ECO:0000256" key="1">
    <source>
        <dbReference type="ARBA" id="ARBA00001974"/>
    </source>
</evidence>
<protein>
    <recommendedName>
        <fullName evidence="7">D-amino acid dehydrogenase</fullName>
        <ecNumber evidence="7">1.4.99.-</ecNumber>
    </recommendedName>
</protein>
<dbReference type="InterPro" id="IPR036188">
    <property type="entry name" value="FAD/NAD-bd_sf"/>
</dbReference>
<sequence>MKIIILGAGVVGVSSAYFLAKQGHDVTVLERLEGPALETSFANAGQISYGYSSPWAAPGVPLKAVKWMFAEHPPLTIRPDGTLFQLQWIYQMWRNCSARRYAINKERMLRLSNYSSECLKALRDDIGVQYEGRSQGTLQVFRTQKQMDAVEQDIRVLRDAGIPFELLTRSELSKAEPALARSQGKLVGGLRLPEDETGDCNLFTQRLAEEAVKLGVEFRYGVDVRRIDVNASGVSGIQCDQEVLTADAYVVALGAWSTRMLRGALKLPVYPLKGYSITVPIADEACAPVSTLLDETYKIAVTRFDQRIRVGGMAEILGFDKTLNDKRRKTLEMVLNDLFPGSYASHDVSFWTGLRPKTPDSTPIVGATPIPGLYLNTGHGTLGWTMACGSGRLIADVVSGKPTDIRSDDLSVHRYL</sequence>
<evidence type="ECO:0000256" key="2">
    <source>
        <dbReference type="ARBA" id="ARBA00009410"/>
    </source>
</evidence>
<comment type="function">
    <text evidence="7">Oxidative deamination of D-amino acids.</text>
</comment>
<dbReference type="Gene3D" id="3.50.50.60">
    <property type="entry name" value="FAD/NAD(P)-binding domain"/>
    <property type="match status" value="2"/>
</dbReference>
<feature type="binding site" evidence="7">
    <location>
        <begin position="3"/>
        <end position="17"/>
    </location>
    <ligand>
        <name>FAD</name>
        <dbReference type="ChEBI" id="CHEBI:57692"/>
    </ligand>
</feature>
<dbReference type="PANTHER" id="PTHR13847:SF280">
    <property type="entry name" value="D-AMINO ACID DEHYDROGENASE"/>
    <property type="match status" value="1"/>
</dbReference>
<keyword evidence="10" id="KW-1185">Reference proteome</keyword>
<keyword evidence="3 7" id="KW-0285">Flavoprotein</keyword>
<proteinExistence type="inferred from homology"/>
<dbReference type="InterPro" id="IPR006076">
    <property type="entry name" value="FAD-dep_OxRdtase"/>
</dbReference>
<evidence type="ECO:0000256" key="4">
    <source>
        <dbReference type="ARBA" id="ARBA00022827"/>
    </source>
</evidence>
<dbReference type="GO" id="GO:0008718">
    <property type="term" value="F:D-amino-acid dehydrogenase activity"/>
    <property type="evidence" value="ECO:0007669"/>
    <property type="project" value="UniProtKB-UniRule"/>
</dbReference>
<dbReference type="AlphaFoldDB" id="A0A853FYE2"/>
<evidence type="ECO:0000256" key="3">
    <source>
        <dbReference type="ARBA" id="ARBA00022630"/>
    </source>
</evidence>
<dbReference type="HAMAP" id="MF_01202">
    <property type="entry name" value="DadA"/>
    <property type="match status" value="1"/>
</dbReference>
<name>A0A853FYE2_9BURK</name>
<evidence type="ECO:0000259" key="8">
    <source>
        <dbReference type="Pfam" id="PF01266"/>
    </source>
</evidence>
<reference evidence="9 10" key="1">
    <citation type="submission" date="2020-07" db="EMBL/GenBank/DDBJ databases">
        <title>Taxonomic revisions and descriptions of new bacterial species based on genomic comparisons in the high-G+C-content subgroup of the family Alcaligenaceae.</title>
        <authorList>
            <person name="Szabo A."/>
            <person name="Felfoldi T."/>
        </authorList>
    </citation>
    <scope>NUCLEOTIDE SEQUENCE [LARGE SCALE GENOMIC DNA]</scope>
    <source>
        <strain evidence="9 10">LMG 24012</strain>
    </source>
</reference>
<dbReference type="FunFam" id="3.50.50.60:FF:000020">
    <property type="entry name" value="D-amino acid dehydrogenase"/>
    <property type="match status" value="1"/>
</dbReference>
<dbReference type="EMBL" id="JACCEM010000010">
    <property type="protein sequence ID" value="NYT51134.1"/>
    <property type="molecule type" value="Genomic_DNA"/>
</dbReference>
<dbReference type="GO" id="GO:0055130">
    <property type="term" value="P:D-alanine catabolic process"/>
    <property type="evidence" value="ECO:0007669"/>
    <property type="project" value="TreeGrafter"/>
</dbReference>
<dbReference type="RefSeq" id="WP_180157728.1">
    <property type="nucleotide sequence ID" value="NZ_JACCEM010000010.1"/>
</dbReference>
<evidence type="ECO:0000313" key="10">
    <source>
        <dbReference type="Proteomes" id="UP000559809"/>
    </source>
</evidence>
<dbReference type="Pfam" id="PF01266">
    <property type="entry name" value="DAO"/>
    <property type="match status" value="1"/>
</dbReference>
<accession>A0A853FYE2</accession>
<comment type="catalytic activity">
    <reaction evidence="6 7">
        <text>a D-alpha-amino acid + A + H2O = a 2-oxocarboxylate + AH2 + NH4(+)</text>
        <dbReference type="Rhea" id="RHEA:18125"/>
        <dbReference type="ChEBI" id="CHEBI:13193"/>
        <dbReference type="ChEBI" id="CHEBI:15377"/>
        <dbReference type="ChEBI" id="CHEBI:17499"/>
        <dbReference type="ChEBI" id="CHEBI:28938"/>
        <dbReference type="ChEBI" id="CHEBI:35179"/>
        <dbReference type="ChEBI" id="CHEBI:59871"/>
    </reaction>
</comment>
<dbReference type="SUPFAM" id="SSF51905">
    <property type="entry name" value="FAD/NAD(P)-binding domain"/>
    <property type="match status" value="1"/>
</dbReference>
<evidence type="ECO:0000256" key="7">
    <source>
        <dbReference type="HAMAP-Rule" id="MF_01202"/>
    </source>
</evidence>
<gene>
    <name evidence="7" type="primary">dadA</name>
    <name evidence="9" type="ORF">H0A72_17610</name>
</gene>
<feature type="domain" description="FAD dependent oxidoreductase" evidence="8">
    <location>
        <begin position="2"/>
        <end position="396"/>
    </location>
</feature>
<organism evidence="9 10">
    <name type="scientific">Parapusillimonas granuli</name>
    <dbReference type="NCBI Taxonomy" id="380911"/>
    <lineage>
        <taxon>Bacteria</taxon>
        <taxon>Pseudomonadati</taxon>
        <taxon>Pseudomonadota</taxon>
        <taxon>Betaproteobacteria</taxon>
        <taxon>Burkholderiales</taxon>
        <taxon>Alcaligenaceae</taxon>
        <taxon>Parapusillimonas</taxon>
    </lineage>
</organism>
<dbReference type="GO" id="GO:0005886">
    <property type="term" value="C:plasma membrane"/>
    <property type="evidence" value="ECO:0007669"/>
    <property type="project" value="TreeGrafter"/>
</dbReference>